<dbReference type="PROSITE" id="PS50076">
    <property type="entry name" value="DNAJ_2"/>
    <property type="match status" value="1"/>
</dbReference>
<dbReference type="PRINTS" id="PR00625">
    <property type="entry name" value="JDOMAIN"/>
</dbReference>
<gene>
    <name evidence="7" type="ORF">KHW66_06160</name>
</gene>
<evidence type="ECO:0000256" key="4">
    <source>
        <dbReference type="SAM" id="MobiDB-lite"/>
    </source>
</evidence>
<dbReference type="GO" id="GO:0006260">
    <property type="term" value="P:DNA replication"/>
    <property type="evidence" value="ECO:0007669"/>
    <property type="project" value="UniProtKB-KW"/>
</dbReference>
<dbReference type="Pfam" id="PF02493">
    <property type="entry name" value="MORN"/>
    <property type="match status" value="3"/>
</dbReference>
<feature type="compositionally biased region" description="Polar residues" evidence="4">
    <location>
        <begin position="89"/>
        <end position="104"/>
    </location>
</feature>
<feature type="region of interest" description="Disordered" evidence="4">
    <location>
        <begin position="147"/>
        <end position="184"/>
    </location>
</feature>
<dbReference type="SUPFAM" id="SSF46565">
    <property type="entry name" value="Chaperone J-domain"/>
    <property type="match status" value="1"/>
</dbReference>
<keyword evidence="5" id="KW-0472">Membrane</keyword>
<dbReference type="Gene3D" id="1.10.287.110">
    <property type="entry name" value="DnaJ domain"/>
    <property type="match status" value="1"/>
</dbReference>
<dbReference type="CDD" id="cd06257">
    <property type="entry name" value="DnaJ"/>
    <property type="match status" value="1"/>
</dbReference>
<dbReference type="SMART" id="SM00698">
    <property type="entry name" value="MORN"/>
    <property type="match status" value="2"/>
</dbReference>
<dbReference type="SMART" id="SM00271">
    <property type="entry name" value="DnaJ"/>
    <property type="match status" value="1"/>
</dbReference>
<dbReference type="Pfam" id="PF00226">
    <property type="entry name" value="DnaJ"/>
    <property type="match status" value="1"/>
</dbReference>
<dbReference type="InterPro" id="IPR036869">
    <property type="entry name" value="J_dom_sf"/>
</dbReference>
<dbReference type="SUPFAM" id="SSF82185">
    <property type="entry name" value="Histone H3 K4-specific methyltransferase SET7/9 N-terminal domain"/>
    <property type="match status" value="2"/>
</dbReference>
<dbReference type="InterPro" id="IPR003409">
    <property type="entry name" value="MORN"/>
</dbReference>
<keyword evidence="3" id="KW-0143">Chaperone</keyword>
<reference evidence="7" key="1">
    <citation type="submission" date="2021-02" db="EMBL/GenBank/DDBJ databases">
        <title>Infant gut strain persistence is associated with maternal origin, phylogeny, and functional potential including surface adhesion and iron acquisition.</title>
        <authorList>
            <person name="Lou Y.C."/>
        </authorList>
    </citation>
    <scope>NUCLEOTIDE SEQUENCE</scope>
    <source>
        <strain evidence="7">L3_101_367G1_dasL3_101_367G1_metabat.metabat.26</strain>
    </source>
</reference>
<dbReference type="RefSeq" id="WP_270662733.1">
    <property type="nucleotide sequence ID" value="NZ_CP170812.1"/>
</dbReference>
<dbReference type="PANTHER" id="PTHR44145">
    <property type="entry name" value="DNAJ HOMOLOG SUBFAMILY A MEMBER 3, MITOCHONDRIAL"/>
    <property type="match status" value="1"/>
</dbReference>
<dbReference type="Proteomes" id="UP000733372">
    <property type="component" value="Unassembled WGS sequence"/>
</dbReference>
<dbReference type="EMBL" id="JAGZAM010000011">
    <property type="protein sequence ID" value="MBS5687622.1"/>
    <property type="molecule type" value="Genomic_DNA"/>
</dbReference>
<dbReference type="InterPro" id="IPR051938">
    <property type="entry name" value="Apopto_cytoskel_mod"/>
</dbReference>
<evidence type="ECO:0000256" key="5">
    <source>
        <dbReference type="SAM" id="Phobius"/>
    </source>
</evidence>
<keyword evidence="5" id="KW-1133">Transmembrane helix</keyword>
<feature type="domain" description="J" evidence="6">
    <location>
        <begin position="3"/>
        <end position="69"/>
    </location>
</feature>
<evidence type="ECO:0000256" key="1">
    <source>
        <dbReference type="ARBA" id="ARBA00022705"/>
    </source>
</evidence>
<sequence>MKDYYKILQVAPDASTEVIQMAYKALAKKYHPDLNPGQEEAAQEKMKDVNEAYEILSDKDKRWQYDQIYYRQEKTEQKTSYSAPEPPKSAQTYSAQSKGEQTSAAPVDPTPEDKEKTSSGKGCAKTGCGCLVVFVVLFILIGLFGGSSSDSDSDKKPSSSDAASVTATSEMSVASSEAEEVKPEEELVYTLENLKKASSTYSKSENPYYKDSVAQYAEAINIIYGENTSQTVTEMTLEQALKDSDVSRLFVEKLLKLQGEDVMSDSDFYRMDVKTDSGIVKTLLTMESERQYMEVSSLPKDRIGDYEEISFYYGGMKDNKPNGNGALFAYSARNGLSLEYVGKFKDGKIDGKGISFTYDGLVHYLAHAGNYEKNMATGKMTTYYDNDCQAVGNFFLYKFWDYIDEMSEKWSEDELVRQIDLLLPQKRVLKLIVTVNLYESPNTTVDFNQRVLIPHIKYEGKMKKGSIEGKGKLYASDGWLAYDGEWKKDKYNGKGILYNQDGTIRKKGTFDNEAPDEELIYSNLATASLLASDKISLEELFAVDDSDTSANTTQTATAENGNTAASIQSDAIPPDVSGCEKDGTWQKILVEATGSNATLTLWSYRDGQWEKDLSTTAAIGANGLTTDKTEGDHMTPEGTFPICFAFSTKEKNTMLYSKIIKEDSVWVCDPESIYYNTLQSKNDPYKDWADKGGAENMYPKFSKGSSNACICFGFNGDGLSAYSATPYAGSALFIDGVGENGNMNSGYGDIKISGKDMTKLLSYLCANDNPVITIKSAQ</sequence>
<proteinExistence type="predicted"/>
<organism evidence="7 8">
    <name type="scientific">Faecalibacterium prausnitzii</name>
    <dbReference type="NCBI Taxonomy" id="853"/>
    <lineage>
        <taxon>Bacteria</taxon>
        <taxon>Bacillati</taxon>
        <taxon>Bacillota</taxon>
        <taxon>Clostridia</taxon>
        <taxon>Eubacteriales</taxon>
        <taxon>Oscillospiraceae</taxon>
        <taxon>Faecalibacterium</taxon>
    </lineage>
</organism>
<feature type="compositionally biased region" description="Low complexity" evidence="4">
    <location>
        <begin position="159"/>
        <end position="176"/>
    </location>
</feature>
<dbReference type="AlphaFoldDB" id="A0A943FW37"/>
<feature type="region of interest" description="Disordered" evidence="4">
    <location>
        <begin position="74"/>
        <end position="122"/>
    </location>
</feature>
<name>A0A943FW37_9FIRM</name>
<feature type="transmembrane region" description="Helical" evidence="5">
    <location>
        <begin position="126"/>
        <end position="146"/>
    </location>
</feature>
<evidence type="ECO:0000259" key="6">
    <source>
        <dbReference type="PROSITE" id="PS50076"/>
    </source>
</evidence>
<keyword evidence="2" id="KW-0677">Repeat</keyword>
<evidence type="ECO:0000313" key="8">
    <source>
        <dbReference type="Proteomes" id="UP000733372"/>
    </source>
</evidence>
<evidence type="ECO:0000256" key="3">
    <source>
        <dbReference type="ARBA" id="ARBA00023186"/>
    </source>
</evidence>
<dbReference type="Gene3D" id="2.20.110.10">
    <property type="entry name" value="Histone H3 K4-specific methyltransferase SET7/9 N-terminal domain"/>
    <property type="match status" value="2"/>
</dbReference>
<comment type="caution">
    <text evidence="7">The sequence shown here is derived from an EMBL/GenBank/DDBJ whole genome shotgun (WGS) entry which is preliminary data.</text>
</comment>
<evidence type="ECO:0000256" key="2">
    <source>
        <dbReference type="ARBA" id="ARBA00022737"/>
    </source>
</evidence>
<keyword evidence="5" id="KW-0812">Transmembrane</keyword>
<evidence type="ECO:0000313" key="7">
    <source>
        <dbReference type="EMBL" id="MBS5687622.1"/>
    </source>
</evidence>
<protein>
    <submittedName>
        <fullName evidence="7">DnaJ domain-containing protein</fullName>
    </submittedName>
</protein>
<dbReference type="InterPro" id="IPR001623">
    <property type="entry name" value="DnaJ_domain"/>
</dbReference>
<keyword evidence="1" id="KW-0235">DNA replication</keyword>
<accession>A0A943FW37</accession>
<dbReference type="PANTHER" id="PTHR44145:SF3">
    <property type="entry name" value="DNAJ HOMOLOG SUBFAMILY A MEMBER 3, MITOCHONDRIAL"/>
    <property type="match status" value="1"/>
</dbReference>